<sequence length="142" mass="15841">MKQEPADKPHVHKEQLAYAGVLDKLSHFAILFLTGSYAAYIFQLLPRKVSIADIAANWHLRAPLMQEKLDAPLGWSFMSGMESFWRGDALSYFAIILICMIPVVCLLVTAPAFFREKRPVFGVIAILQVLILLVAATGVLVR</sequence>
<evidence type="ECO:0000313" key="3">
    <source>
        <dbReference type="Proteomes" id="UP000489351"/>
    </source>
</evidence>
<dbReference type="EMBL" id="WUBZ01000020">
    <property type="protein sequence ID" value="MWV54782.1"/>
    <property type="molecule type" value="Genomic_DNA"/>
</dbReference>
<keyword evidence="3" id="KW-1185">Reference proteome</keyword>
<evidence type="ECO:0008006" key="4">
    <source>
        <dbReference type="Google" id="ProtNLM"/>
    </source>
</evidence>
<feature type="transmembrane region" description="Helical" evidence="1">
    <location>
        <begin position="25"/>
        <end position="45"/>
    </location>
</feature>
<dbReference type="Proteomes" id="UP000489351">
    <property type="component" value="Unassembled WGS sequence"/>
</dbReference>
<organism evidence="2 3">
    <name type="scientific">Chlorobium phaeovibrioides</name>
    <dbReference type="NCBI Taxonomy" id="1094"/>
    <lineage>
        <taxon>Bacteria</taxon>
        <taxon>Pseudomonadati</taxon>
        <taxon>Chlorobiota</taxon>
        <taxon>Chlorobiia</taxon>
        <taxon>Chlorobiales</taxon>
        <taxon>Chlorobiaceae</taxon>
        <taxon>Chlorobium/Pelodictyon group</taxon>
        <taxon>Chlorobium</taxon>
    </lineage>
</organism>
<dbReference type="RefSeq" id="WP_160460200.1">
    <property type="nucleotide sequence ID" value="NZ_WUBZ01000020.1"/>
</dbReference>
<feature type="transmembrane region" description="Helical" evidence="1">
    <location>
        <begin position="120"/>
        <end position="141"/>
    </location>
</feature>
<keyword evidence="1" id="KW-1133">Transmembrane helix</keyword>
<protein>
    <recommendedName>
        <fullName evidence="4">DUF1634 domain-containing protein</fullName>
    </recommendedName>
</protein>
<evidence type="ECO:0000313" key="2">
    <source>
        <dbReference type="EMBL" id="MWV54782.1"/>
    </source>
</evidence>
<evidence type="ECO:0000256" key="1">
    <source>
        <dbReference type="SAM" id="Phobius"/>
    </source>
</evidence>
<comment type="caution">
    <text evidence="2">The sequence shown here is derived from an EMBL/GenBank/DDBJ whole genome shotgun (WGS) entry which is preliminary data.</text>
</comment>
<accession>A0ABW9URA0</accession>
<name>A0ABW9URA0_CHLPH</name>
<keyword evidence="1" id="KW-0472">Membrane</keyword>
<gene>
    <name evidence="2" type="ORF">GJ685_06845</name>
</gene>
<feature type="transmembrane region" description="Helical" evidence="1">
    <location>
        <begin position="89"/>
        <end position="114"/>
    </location>
</feature>
<keyword evidence="1" id="KW-0812">Transmembrane</keyword>
<reference evidence="2 3" key="1">
    <citation type="submission" date="2019-11" db="EMBL/GenBank/DDBJ databases">
        <title>Green- and brown-colored morphotypes of Chlorobia in the stratified aquatic ecosystems of Kandalaksha Gulf (White Sea): A model for study of the accessory genome evolution.</title>
        <authorList>
            <person name="Grouzdev D.S."/>
        </authorList>
    </citation>
    <scope>NUCLEOTIDE SEQUENCE [LARGE SCALE GENOMIC DNA]</scope>
    <source>
        <strain evidence="2 3">ZM</strain>
    </source>
</reference>
<proteinExistence type="predicted"/>